<feature type="region of interest" description="Disordered" evidence="1">
    <location>
        <begin position="1"/>
        <end position="24"/>
    </location>
</feature>
<dbReference type="EMBL" id="JAERUA010000024">
    <property type="protein sequence ID" value="KAI1882604.1"/>
    <property type="molecule type" value="Genomic_DNA"/>
</dbReference>
<protein>
    <submittedName>
        <fullName evidence="2">Uncharacterized protein</fullName>
    </submittedName>
</protein>
<name>A0A8T3CHS7_9TELE</name>
<dbReference type="Proteomes" id="UP000829720">
    <property type="component" value="Unassembled WGS sequence"/>
</dbReference>
<evidence type="ECO:0000313" key="3">
    <source>
        <dbReference type="Proteomes" id="UP000829720"/>
    </source>
</evidence>
<organism evidence="2 3">
    <name type="scientific">Albula goreensis</name>
    <dbReference type="NCBI Taxonomy" id="1534307"/>
    <lineage>
        <taxon>Eukaryota</taxon>
        <taxon>Metazoa</taxon>
        <taxon>Chordata</taxon>
        <taxon>Craniata</taxon>
        <taxon>Vertebrata</taxon>
        <taxon>Euteleostomi</taxon>
        <taxon>Actinopterygii</taxon>
        <taxon>Neopterygii</taxon>
        <taxon>Teleostei</taxon>
        <taxon>Albuliformes</taxon>
        <taxon>Albulidae</taxon>
        <taxon>Albula</taxon>
    </lineage>
</organism>
<sequence>MRLSPPSNSKLAKRRQKSSLLKGAPVSASELHQLLAPLAEGEFCGEPGRLLERWILRAPGFLKSSALSTLGFPTSQRTKQPQVLFSRGRKAAAGQGDAG</sequence>
<feature type="region of interest" description="Disordered" evidence="1">
    <location>
        <begin position="73"/>
        <end position="99"/>
    </location>
</feature>
<feature type="compositionally biased region" description="Polar residues" evidence="1">
    <location>
        <begin position="1"/>
        <end position="10"/>
    </location>
</feature>
<reference evidence="2" key="1">
    <citation type="submission" date="2021-01" db="EMBL/GenBank/DDBJ databases">
        <authorList>
            <person name="Zahm M."/>
            <person name="Roques C."/>
            <person name="Cabau C."/>
            <person name="Klopp C."/>
            <person name="Donnadieu C."/>
            <person name="Jouanno E."/>
            <person name="Lampietro C."/>
            <person name="Louis A."/>
            <person name="Herpin A."/>
            <person name="Echchiki A."/>
            <person name="Berthelot C."/>
            <person name="Parey E."/>
            <person name="Roest-Crollius H."/>
            <person name="Braasch I."/>
            <person name="Postlethwait J."/>
            <person name="Bobe J."/>
            <person name="Montfort J."/>
            <person name="Bouchez O."/>
            <person name="Begum T."/>
            <person name="Mejri S."/>
            <person name="Adams A."/>
            <person name="Chen W.-J."/>
            <person name="Guiguen Y."/>
        </authorList>
    </citation>
    <scope>NUCLEOTIDE SEQUENCE</scope>
    <source>
        <tissue evidence="2">Blood</tissue>
    </source>
</reference>
<evidence type="ECO:0000256" key="1">
    <source>
        <dbReference type="SAM" id="MobiDB-lite"/>
    </source>
</evidence>
<keyword evidence="3" id="KW-1185">Reference proteome</keyword>
<dbReference type="AlphaFoldDB" id="A0A8T3CHS7"/>
<proteinExistence type="predicted"/>
<gene>
    <name evidence="2" type="ORF">AGOR_G00236600</name>
</gene>
<accession>A0A8T3CHS7</accession>
<comment type="caution">
    <text evidence="2">The sequence shown here is derived from an EMBL/GenBank/DDBJ whole genome shotgun (WGS) entry which is preliminary data.</text>
</comment>
<feature type="compositionally biased region" description="Polar residues" evidence="1">
    <location>
        <begin position="73"/>
        <end position="83"/>
    </location>
</feature>
<evidence type="ECO:0000313" key="2">
    <source>
        <dbReference type="EMBL" id="KAI1882604.1"/>
    </source>
</evidence>